<keyword evidence="1" id="KW-0472">Membrane</keyword>
<keyword evidence="1" id="KW-1133">Transmembrane helix</keyword>
<dbReference type="Proteomes" id="UP001497045">
    <property type="component" value="Unassembled WGS sequence"/>
</dbReference>
<protein>
    <recommendedName>
        <fullName evidence="4">NnrU domain-containing protein</fullName>
    </recommendedName>
</protein>
<accession>A0ABU9I9W2</accession>
<dbReference type="RefSeq" id="WP_341671738.1">
    <property type="nucleotide sequence ID" value="NZ_JBBYHV010000001.1"/>
</dbReference>
<feature type="transmembrane region" description="Helical" evidence="1">
    <location>
        <begin position="98"/>
        <end position="117"/>
    </location>
</feature>
<organism evidence="2 3">
    <name type="scientific">Aurantiacibacter gilvus</name>
    <dbReference type="NCBI Taxonomy" id="3139141"/>
    <lineage>
        <taxon>Bacteria</taxon>
        <taxon>Pseudomonadati</taxon>
        <taxon>Pseudomonadota</taxon>
        <taxon>Alphaproteobacteria</taxon>
        <taxon>Sphingomonadales</taxon>
        <taxon>Erythrobacteraceae</taxon>
        <taxon>Aurantiacibacter</taxon>
    </lineage>
</organism>
<feature type="transmembrane region" description="Helical" evidence="1">
    <location>
        <begin position="61"/>
        <end position="86"/>
    </location>
</feature>
<name>A0ABU9I9W2_9SPHN</name>
<keyword evidence="3" id="KW-1185">Reference proteome</keyword>
<evidence type="ECO:0008006" key="4">
    <source>
        <dbReference type="Google" id="ProtNLM"/>
    </source>
</evidence>
<reference evidence="2 3" key="1">
    <citation type="submission" date="2024-04" db="EMBL/GenBank/DDBJ databases">
        <title>Aurantiacibacter sp. DGU6 16S ribosomal RNA gene Genome sequencing and assembly.</title>
        <authorList>
            <person name="Park S."/>
        </authorList>
    </citation>
    <scope>NUCLEOTIDE SEQUENCE [LARGE SCALE GENOMIC DNA]</scope>
    <source>
        <strain evidence="2 3">DGU6</strain>
    </source>
</reference>
<keyword evidence="1" id="KW-0812">Transmembrane</keyword>
<evidence type="ECO:0000313" key="3">
    <source>
        <dbReference type="Proteomes" id="UP001497045"/>
    </source>
</evidence>
<comment type="caution">
    <text evidence="2">The sequence shown here is derived from an EMBL/GenBank/DDBJ whole genome shotgun (WGS) entry which is preliminary data.</text>
</comment>
<feature type="transmembrane region" description="Helical" evidence="1">
    <location>
        <begin position="29"/>
        <end position="49"/>
    </location>
</feature>
<dbReference type="EMBL" id="JBBYHV010000001">
    <property type="protein sequence ID" value="MEL1249198.1"/>
    <property type="molecule type" value="Genomic_DNA"/>
</dbReference>
<evidence type="ECO:0000313" key="2">
    <source>
        <dbReference type="EMBL" id="MEL1249198.1"/>
    </source>
</evidence>
<evidence type="ECO:0000256" key="1">
    <source>
        <dbReference type="SAM" id="Phobius"/>
    </source>
</evidence>
<sequence length="224" mass="24401">MCFFVFGGFGMHSALPALRGDFPPAPPIVHLHAVLFISWMLLLVVQAGLVNAGNVKLHRSLGTWGIAHATAVIGMGLMMQLIASGAGYAAGRAPGTDGLYLGLLAFVGFAIMFTLAIRNVRRPQVHKRMMLFAMLPVIPPGVNRFWANALSLDDPIPTFWLYLTLWSMAGAILVDEWRETRGISRYSLFGAGWILVEGLLHEAVVGSAWFDELGGALLSLVHYR</sequence>
<feature type="transmembrane region" description="Helical" evidence="1">
    <location>
        <begin position="186"/>
        <end position="210"/>
    </location>
</feature>
<proteinExistence type="predicted"/>
<gene>
    <name evidence="2" type="ORF">AAEO60_00780</name>
</gene>